<evidence type="ECO:0000256" key="5">
    <source>
        <dbReference type="ARBA" id="ARBA00023136"/>
    </source>
</evidence>
<evidence type="ECO:0000256" key="4">
    <source>
        <dbReference type="ARBA" id="ARBA00022729"/>
    </source>
</evidence>
<evidence type="ECO:0000313" key="10">
    <source>
        <dbReference type="Proteomes" id="UP001230268"/>
    </source>
</evidence>
<comment type="subcellular location">
    <subcellularLocation>
        <location evidence="1">Cell membrane</location>
    </subcellularLocation>
    <subcellularLocation>
        <location evidence="2">Cell surface</location>
    </subcellularLocation>
</comment>
<protein>
    <recommendedName>
        <fullName evidence="8">6-Cys domain-containing protein</fullName>
    </recommendedName>
</protein>
<feature type="domain" description="6-Cys" evidence="8">
    <location>
        <begin position="477"/>
        <end position="614"/>
    </location>
</feature>
<evidence type="ECO:0000313" key="9">
    <source>
        <dbReference type="EMBL" id="KAK1443771.1"/>
    </source>
</evidence>
<keyword evidence="4" id="KW-0732">Signal</keyword>
<dbReference type="Proteomes" id="UP001230268">
    <property type="component" value="Unassembled WGS sequence"/>
</dbReference>
<dbReference type="EMBL" id="JAVEPI010000002">
    <property type="protein sequence ID" value="KAK1443771.1"/>
    <property type="molecule type" value="Genomic_DNA"/>
</dbReference>
<evidence type="ECO:0000256" key="3">
    <source>
        <dbReference type="ARBA" id="ARBA00022475"/>
    </source>
</evidence>
<accession>A0AAD8LRN9</accession>
<comment type="caution">
    <text evidence="9">The sequence shown here is derived from an EMBL/GenBank/DDBJ whole genome shotgun (WGS) entry which is preliminary data.</text>
</comment>
<dbReference type="Pfam" id="PF07422">
    <property type="entry name" value="s48_45"/>
    <property type="match status" value="1"/>
</dbReference>
<evidence type="ECO:0000256" key="7">
    <source>
        <dbReference type="ARBA" id="ARBA00023180"/>
    </source>
</evidence>
<evidence type="ECO:0000256" key="1">
    <source>
        <dbReference type="ARBA" id="ARBA00004236"/>
    </source>
</evidence>
<gene>
    <name evidence="9" type="ORF">BgAZ_206470</name>
</gene>
<reference evidence="9" key="1">
    <citation type="submission" date="2023-08" db="EMBL/GenBank/DDBJ databases">
        <title>Draft sequence of the Babesia gibsoni genome.</title>
        <authorList>
            <person name="Yamagishi J.Y."/>
            <person name="Xuan X.X."/>
        </authorList>
    </citation>
    <scope>NUCLEOTIDE SEQUENCE</scope>
    <source>
        <strain evidence="9">Azabu</strain>
    </source>
</reference>
<dbReference type="PROSITE" id="PS51701">
    <property type="entry name" value="6_CYS"/>
    <property type="match status" value="2"/>
</dbReference>
<sequence length="620" mass="70525">MKSYSICTGTAAVLYAFLHLQFVAHVTYIHLAAAENEAVSTNPYDDFSTISAFSSKRDLNPTGKVEREIVLRPGLSVIYICATSDILKHGDVSMYPEDPDEFTLPLYHGDSANDDLTASINHRSLYRSDKKLINKIKNSRRGEELLILYPKDTIVMARNPSKFSLNFACKYTPNGNNGTEIIRRLKVTFLFVYPMAYGCESGFAQLFMNTVPIKGGFQDAFSVFSPERVVYPEPGKYIGIYCKYGEKVHPDECLTKYVYDIDGKTVYFDKRYFDPTIKHRSKSDRFALFRVPEEGIDDNVHFGCACIDFRKKVTRMLVVTNRQYVEISIPKMVKTGKISPTTNKQVIREFLYPGKHVKLVFYVKSDFQFPNGSVATAILSPADPTGFAYVNDQSNTREVIEHLSDIFGTKGFHIDTRVNKKGDLVLYNVTYRRDAVLVMKLPTASIMYKWNMQRESWLRSNKVPILVHLSVLPTDPYTYGCGVESTMLFRKEHVLVEESNANENASYTKCVVNAHLVSPIGFYCPKGMTMEPPDCFTHMIRQSTDEVVAVSDYIPYARAINGNHIRVIDTSVQKVKENLVRYSDETLICRCYDMHDVERATIHVNLNEITTDDADLSQNK</sequence>
<keyword evidence="3" id="KW-1003">Cell membrane</keyword>
<proteinExistence type="predicted"/>
<keyword evidence="7" id="KW-0325">Glycoprotein</keyword>
<evidence type="ECO:0000256" key="6">
    <source>
        <dbReference type="ARBA" id="ARBA00023157"/>
    </source>
</evidence>
<evidence type="ECO:0000259" key="8">
    <source>
        <dbReference type="PROSITE" id="PS51701"/>
    </source>
</evidence>
<dbReference type="GO" id="GO:0005886">
    <property type="term" value="C:plasma membrane"/>
    <property type="evidence" value="ECO:0007669"/>
    <property type="project" value="UniProtKB-SubCell"/>
</dbReference>
<dbReference type="InterPro" id="IPR038160">
    <property type="entry name" value="6_CYS_dom_sf"/>
</dbReference>
<evidence type="ECO:0000256" key="2">
    <source>
        <dbReference type="ARBA" id="ARBA00004241"/>
    </source>
</evidence>
<feature type="domain" description="6-Cys" evidence="8">
    <location>
        <begin position="195"/>
        <end position="332"/>
    </location>
</feature>
<organism evidence="9 10">
    <name type="scientific">Babesia gibsoni</name>
    <dbReference type="NCBI Taxonomy" id="33632"/>
    <lineage>
        <taxon>Eukaryota</taxon>
        <taxon>Sar</taxon>
        <taxon>Alveolata</taxon>
        <taxon>Apicomplexa</taxon>
        <taxon>Aconoidasida</taxon>
        <taxon>Piroplasmida</taxon>
        <taxon>Babesiidae</taxon>
        <taxon>Babesia</taxon>
    </lineage>
</organism>
<dbReference type="InterPro" id="IPR010884">
    <property type="entry name" value="6_CYS_dom"/>
</dbReference>
<dbReference type="Gene3D" id="2.60.40.2860">
    <property type="match status" value="2"/>
</dbReference>
<dbReference type="AlphaFoldDB" id="A0AAD8LRN9"/>
<name>A0AAD8LRN9_BABGI</name>
<keyword evidence="6" id="KW-1015">Disulfide bond</keyword>
<keyword evidence="10" id="KW-1185">Reference proteome</keyword>
<keyword evidence="5" id="KW-0472">Membrane</keyword>
<dbReference type="GO" id="GO:0009986">
    <property type="term" value="C:cell surface"/>
    <property type="evidence" value="ECO:0007669"/>
    <property type="project" value="UniProtKB-SubCell"/>
</dbReference>